<dbReference type="PANTHER" id="PTHR43758">
    <property type="entry name" value="7,8-DIHYDRO-8-OXOGUANINE TRIPHOSPHATASE"/>
    <property type="match status" value="1"/>
</dbReference>
<accession>A0A1F7X7V4</accession>
<organism evidence="23 24">
    <name type="scientific">Candidatus Woesebacteria bacterium RBG_16_34_12</name>
    <dbReference type="NCBI Taxonomy" id="1802480"/>
    <lineage>
        <taxon>Bacteria</taxon>
        <taxon>Candidatus Woeseibacteriota</taxon>
    </lineage>
</organism>
<comment type="catalytic activity">
    <reaction evidence="8">
        <text>2-oxo-dATP + H2O = 2-oxo-dAMP + diphosphate + H(+)</text>
        <dbReference type="Rhea" id="RHEA:31583"/>
        <dbReference type="ChEBI" id="CHEBI:15377"/>
        <dbReference type="ChEBI" id="CHEBI:15378"/>
        <dbReference type="ChEBI" id="CHEBI:33019"/>
        <dbReference type="ChEBI" id="CHEBI:63212"/>
        <dbReference type="ChEBI" id="CHEBI:77897"/>
        <dbReference type="EC" id="3.6.1.56"/>
    </reaction>
    <physiologicalReaction direction="left-to-right" evidence="8">
        <dbReference type="Rhea" id="RHEA:31584"/>
    </physiologicalReaction>
</comment>
<dbReference type="InterPro" id="IPR000086">
    <property type="entry name" value="NUDIX_hydrolase_dom"/>
</dbReference>
<comment type="caution">
    <text evidence="23">The sequence shown here is derived from an EMBL/GenBank/DDBJ whole genome shotgun (WGS) entry which is preliminary data.</text>
</comment>
<dbReference type="CDD" id="cd03427">
    <property type="entry name" value="NUDIX_MTH1_Nudt1"/>
    <property type="match status" value="1"/>
</dbReference>
<evidence type="ECO:0000256" key="15">
    <source>
        <dbReference type="ARBA" id="ARBA00030682"/>
    </source>
</evidence>
<comment type="catalytic activity">
    <reaction evidence="18">
        <text>N(6)-methyl-ATP + H2O = N(6)-methyl-AMP + diphosphate + H(+)</text>
        <dbReference type="Rhea" id="RHEA:67608"/>
        <dbReference type="ChEBI" id="CHEBI:15377"/>
        <dbReference type="ChEBI" id="CHEBI:15378"/>
        <dbReference type="ChEBI" id="CHEBI:33019"/>
        <dbReference type="ChEBI" id="CHEBI:144842"/>
        <dbReference type="ChEBI" id="CHEBI:172873"/>
    </reaction>
    <physiologicalReaction direction="left-to-right" evidence="18">
        <dbReference type="Rhea" id="RHEA:67609"/>
    </physiologicalReaction>
</comment>
<dbReference type="SUPFAM" id="SSF55811">
    <property type="entry name" value="Nudix"/>
    <property type="match status" value="1"/>
</dbReference>
<evidence type="ECO:0000313" key="24">
    <source>
        <dbReference type="Proteomes" id="UP000177053"/>
    </source>
</evidence>
<comment type="catalytic activity">
    <reaction evidence="10">
        <text>2-oxo-ATP + H2O = 2-oxo-AMP + diphosphate + H(+)</text>
        <dbReference type="Rhea" id="RHEA:67392"/>
        <dbReference type="ChEBI" id="CHEBI:15377"/>
        <dbReference type="ChEBI" id="CHEBI:15378"/>
        <dbReference type="ChEBI" id="CHEBI:33019"/>
        <dbReference type="ChEBI" id="CHEBI:71395"/>
        <dbReference type="ChEBI" id="CHEBI:172878"/>
    </reaction>
    <physiologicalReaction direction="left-to-right" evidence="10">
        <dbReference type="Rhea" id="RHEA:67393"/>
    </physiologicalReaction>
</comment>
<dbReference type="PROSITE" id="PS00893">
    <property type="entry name" value="NUDIX_BOX"/>
    <property type="match status" value="1"/>
</dbReference>
<keyword evidence="4" id="KW-0479">Metal-binding</keyword>
<comment type="catalytic activity">
    <reaction evidence="19">
        <text>O(6)-methyl-dGTP + H2O = O(6)-methyl-dGMP + diphosphate + H(+)</text>
        <dbReference type="Rhea" id="RHEA:67600"/>
        <dbReference type="ChEBI" id="CHEBI:15377"/>
        <dbReference type="ChEBI" id="CHEBI:15378"/>
        <dbReference type="ChEBI" id="CHEBI:33019"/>
        <dbReference type="ChEBI" id="CHEBI:169974"/>
        <dbReference type="ChEBI" id="CHEBI:169975"/>
    </reaction>
    <physiologicalReaction direction="left-to-right" evidence="19">
        <dbReference type="Rhea" id="RHEA:67601"/>
    </physiologicalReaction>
</comment>
<comment type="function">
    <text evidence="21">Oxidized purine nucleoside triphosphate hydrolase which is a prominent sanitizer of the oxidized nucleotide pool. Catalyzes the hydrolysis of 2-oxo-dATP (2-hydroxy-dATP) into 2-oxo-dAMP. Also has a significant hydrolase activity toward 2-oxo-ATP, 8-oxo-dGTP and 8-oxo-dATP. Through the hydrolysis of oxidized purine nucleoside triphosphates, prevents their incorporation into DNA and the subsequent transversions A:T to C:G and G:C to T:A. Also catalyzes the hydrolysis of methylated purine nucleoside triphosphate preventing their integration into DNA. Through this antimutagenic activity protects cells from oxidative stress.</text>
</comment>
<evidence type="ECO:0000256" key="16">
    <source>
        <dbReference type="ARBA" id="ARBA00031927"/>
    </source>
</evidence>
<evidence type="ECO:0000256" key="6">
    <source>
        <dbReference type="ARBA" id="ARBA00022842"/>
    </source>
</evidence>
<dbReference type="PROSITE" id="PS51462">
    <property type="entry name" value="NUDIX"/>
    <property type="match status" value="1"/>
</dbReference>
<comment type="cofactor">
    <cofactor evidence="1">
        <name>Mg(2+)</name>
        <dbReference type="ChEBI" id="CHEBI:18420"/>
    </cofactor>
</comment>
<dbReference type="InterPro" id="IPR003563">
    <property type="entry name" value="8ODP"/>
</dbReference>
<evidence type="ECO:0000256" key="13">
    <source>
        <dbReference type="ARBA" id="ARBA00029673"/>
    </source>
</evidence>
<dbReference type="Proteomes" id="UP000177053">
    <property type="component" value="Unassembled WGS sequence"/>
</dbReference>
<evidence type="ECO:0000256" key="21">
    <source>
        <dbReference type="ARBA" id="ARBA00053094"/>
    </source>
</evidence>
<proteinExistence type="inferred from homology"/>
<evidence type="ECO:0000256" key="7">
    <source>
        <dbReference type="ARBA" id="ARBA00024448"/>
    </source>
</evidence>
<dbReference type="PRINTS" id="PR01403">
    <property type="entry name" value="8OXTPHPHTASE"/>
</dbReference>
<evidence type="ECO:0000256" key="19">
    <source>
        <dbReference type="ARBA" id="ARBA00048894"/>
    </source>
</evidence>
<evidence type="ECO:0000256" key="10">
    <source>
        <dbReference type="ARBA" id="ARBA00024596"/>
    </source>
</evidence>
<dbReference type="PANTHER" id="PTHR43758:SF2">
    <property type="entry name" value="OXIDIZED PURINE NUCLEOSIDE TRIPHOSPHATE HYDROLASE"/>
    <property type="match status" value="1"/>
</dbReference>
<reference evidence="23 24" key="1">
    <citation type="journal article" date="2016" name="Nat. Commun.">
        <title>Thousands of microbial genomes shed light on interconnected biogeochemical processes in an aquifer system.</title>
        <authorList>
            <person name="Anantharaman K."/>
            <person name="Brown C.T."/>
            <person name="Hug L.A."/>
            <person name="Sharon I."/>
            <person name="Castelle C.J."/>
            <person name="Probst A.J."/>
            <person name="Thomas B.C."/>
            <person name="Singh A."/>
            <person name="Wilkins M.J."/>
            <person name="Karaoz U."/>
            <person name="Brodie E.L."/>
            <person name="Williams K.H."/>
            <person name="Hubbard S.S."/>
            <person name="Banfield J.F."/>
        </authorList>
    </citation>
    <scope>NUCLEOTIDE SEQUENCE [LARGE SCALE GENOMIC DNA]</scope>
</reference>
<name>A0A1F7X7V4_9BACT</name>
<keyword evidence="5" id="KW-0378">Hydrolase</keyword>
<evidence type="ECO:0000256" key="8">
    <source>
        <dbReference type="ARBA" id="ARBA00024459"/>
    </source>
</evidence>
<evidence type="ECO:0000256" key="1">
    <source>
        <dbReference type="ARBA" id="ARBA00001946"/>
    </source>
</evidence>
<evidence type="ECO:0000256" key="9">
    <source>
        <dbReference type="ARBA" id="ARBA00024486"/>
    </source>
</evidence>
<evidence type="ECO:0000256" key="12">
    <source>
        <dbReference type="ARBA" id="ARBA00026218"/>
    </source>
</evidence>
<evidence type="ECO:0000256" key="18">
    <source>
        <dbReference type="ARBA" id="ARBA00048002"/>
    </source>
</evidence>
<dbReference type="GO" id="GO:0046872">
    <property type="term" value="F:metal ion binding"/>
    <property type="evidence" value="ECO:0007669"/>
    <property type="project" value="UniProtKB-KW"/>
</dbReference>
<gene>
    <name evidence="23" type="ORF">A2Z22_03900</name>
</gene>
<dbReference type="EC" id="3.6.1.56" evidence="11"/>
<dbReference type="Pfam" id="PF00293">
    <property type="entry name" value="NUDIX"/>
    <property type="match status" value="1"/>
</dbReference>
<evidence type="ECO:0000256" key="17">
    <source>
        <dbReference type="ARBA" id="ARBA00032071"/>
    </source>
</evidence>
<evidence type="ECO:0000256" key="3">
    <source>
        <dbReference type="ARBA" id="ARBA00011245"/>
    </source>
</evidence>
<dbReference type="Gene3D" id="3.90.79.10">
    <property type="entry name" value="Nucleoside Triphosphate Pyrophosphohydrolase"/>
    <property type="match status" value="1"/>
</dbReference>
<comment type="catalytic activity">
    <reaction evidence="7">
        <text>8-oxo-dATP + H2O = 8-oxo-dAMP + diphosphate + H(+)</text>
        <dbReference type="Rhea" id="RHEA:65396"/>
        <dbReference type="ChEBI" id="CHEBI:15377"/>
        <dbReference type="ChEBI" id="CHEBI:15378"/>
        <dbReference type="ChEBI" id="CHEBI:33019"/>
        <dbReference type="ChEBI" id="CHEBI:71361"/>
        <dbReference type="ChEBI" id="CHEBI:172871"/>
    </reaction>
    <physiologicalReaction direction="left-to-right" evidence="7">
        <dbReference type="Rhea" id="RHEA:65397"/>
    </physiologicalReaction>
</comment>
<evidence type="ECO:0000256" key="20">
    <source>
        <dbReference type="ARBA" id="ARBA00049032"/>
    </source>
</evidence>
<evidence type="ECO:0000256" key="5">
    <source>
        <dbReference type="ARBA" id="ARBA00022801"/>
    </source>
</evidence>
<feature type="domain" description="Nudix hydrolase" evidence="22">
    <location>
        <begin position="1"/>
        <end position="130"/>
    </location>
</feature>
<dbReference type="EMBL" id="MGFS01000027">
    <property type="protein sequence ID" value="OGM11041.1"/>
    <property type="molecule type" value="Genomic_DNA"/>
</dbReference>
<comment type="catalytic activity">
    <reaction evidence="9">
        <text>8-oxo-dGTP + H2O = 8-oxo-dGMP + diphosphate + H(+)</text>
        <dbReference type="Rhea" id="RHEA:31575"/>
        <dbReference type="ChEBI" id="CHEBI:15377"/>
        <dbReference type="ChEBI" id="CHEBI:15378"/>
        <dbReference type="ChEBI" id="CHEBI:33019"/>
        <dbReference type="ChEBI" id="CHEBI:63224"/>
        <dbReference type="ChEBI" id="CHEBI:77896"/>
    </reaction>
    <physiologicalReaction direction="left-to-right" evidence="9">
        <dbReference type="Rhea" id="RHEA:31576"/>
    </physiologicalReaction>
</comment>
<dbReference type="GO" id="GO:0008828">
    <property type="term" value="F:dATP diphosphatase activity"/>
    <property type="evidence" value="ECO:0007669"/>
    <property type="project" value="UniProtKB-EC"/>
</dbReference>
<evidence type="ECO:0000256" key="11">
    <source>
        <dbReference type="ARBA" id="ARBA00026103"/>
    </source>
</evidence>
<dbReference type="GO" id="GO:0042262">
    <property type="term" value="P:DNA protection"/>
    <property type="evidence" value="ECO:0007669"/>
    <property type="project" value="InterPro"/>
</dbReference>
<sequence length="159" mass="18514">MFTNCFLIKMDDRGTPTHVCLAMKKRGFGKGMWNGSGGKPKDDETVDAAACREVQEELNIKVTKFEKRGEIIFVLIQENKKVLMHTFLVTDWEKKPVETEEMKPQWFPIDNVPYTEMWASDKEWLPIILSGKKIKAKYTYAYEGGEIKTREIREVENFV</sequence>
<keyword evidence="6" id="KW-0460">Magnesium</keyword>
<dbReference type="AlphaFoldDB" id="A0A1F7X7V4"/>
<dbReference type="InterPro" id="IPR020084">
    <property type="entry name" value="NUDIX_hydrolase_CS"/>
</dbReference>
<evidence type="ECO:0000256" key="14">
    <source>
        <dbReference type="ARBA" id="ARBA00030634"/>
    </source>
</evidence>
<dbReference type="GO" id="GO:0008413">
    <property type="term" value="F:8-oxo-7,8-dihydroguanosine triphosphate pyrophosphatase activity"/>
    <property type="evidence" value="ECO:0007669"/>
    <property type="project" value="InterPro"/>
</dbReference>
<comment type="similarity">
    <text evidence="2">Belongs to the Nudix hydrolase family.</text>
</comment>
<protein>
    <recommendedName>
        <fullName evidence="12">Oxidized purine nucleoside triphosphate hydrolase</fullName>
        <ecNumber evidence="11">3.6.1.56</ecNumber>
    </recommendedName>
    <alternativeName>
        <fullName evidence="16">2-hydroxy-dATP diphosphatase</fullName>
    </alternativeName>
    <alternativeName>
        <fullName evidence="15">7,8-dihydro-8-oxoguanine triphosphatase</fullName>
    </alternativeName>
    <alternativeName>
        <fullName evidence="14">8-oxo-dGTPase</fullName>
    </alternativeName>
    <alternativeName>
        <fullName evidence="17">Methylated purine nucleoside triphosphate hydrolase</fullName>
    </alternativeName>
    <alternativeName>
        <fullName evidence="13">Nucleoside diphosphate-linked moiety X motif 1</fullName>
    </alternativeName>
</protein>
<evidence type="ECO:0000313" key="23">
    <source>
        <dbReference type="EMBL" id="OGM11041.1"/>
    </source>
</evidence>
<evidence type="ECO:0000256" key="2">
    <source>
        <dbReference type="ARBA" id="ARBA00005582"/>
    </source>
</evidence>
<comment type="catalytic activity">
    <reaction evidence="20">
        <text>N(6)-methyl-dATP + H2O = N(6)-methyl-dAMP + diphosphate + H(+)</text>
        <dbReference type="Rhea" id="RHEA:67604"/>
        <dbReference type="ChEBI" id="CHEBI:15377"/>
        <dbReference type="ChEBI" id="CHEBI:15378"/>
        <dbReference type="ChEBI" id="CHEBI:33019"/>
        <dbReference type="ChEBI" id="CHEBI:169976"/>
        <dbReference type="ChEBI" id="CHEBI:172872"/>
    </reaction>
    <physiologicalReaction direction="left-to-right" evidence="20">
        <dbReference type="Rhea" id="RHEA:67605"/>
    </physiologicalReaction>
</comment>
<evidence type="ECO:0000256" key="4">
    <source>
        <dbReference type="ARBA" id="ARBA00022723"/>
    </source>
</evidence>
<evidence type="ECO:0000259" key="22">
    <source>
        <dbReference type="PROSITE" id="PS51462"/>
    </source>
</evidence>
<dbReference type="GO" id="GO:0005737">
    <property type="term" value="C:cytoplasm"/>
    <property type="evidence" value="ECO:0007669"/>
    <property type="project" value="TreeGrafter"/>
</dbReference>
<comment type="subunit">
    <text evidence="3">Monomer.</text>
</comment>
<dbReference type="InterPro" id="IPR015797">
    <property type="entry name" value="NUDIX_hydrolase-like_dom_sf"/>
</dbReference>